<dbReference type="AlphaFoldDB" id="A0A4Y9XPP3"/>
<feature type="chain" id="PRO_5021260976" evidence="2">
    <location>
        <begin position="22"/>
        <end position="86"/>
    </location>
</feature>
<evidence type="ECO:0000256" key="1">
    <source>
        <dbReference type="SAM" id="MobiDB-lite"/>
    </source>
</evidence>
<name>A0A4Y9XPP3_9APHY</name>
<feature type="compositionally biased region" description="Pro residues" evidence="1">
    <location>
        <begin position="42"/>
        <end position="51"/>
    </location>
</feature>
<evidence type="ECO:0000313" key="4">
    <source>
        <dbReference type="Proteomes" id="UP000298390"/>
    </source>
</evidence>
<dbReference type="Proteomes" id="UP000298390">
    <property type="component" value="Unassembled WGS sequence"/>
</dbReference>
<feature type="compositionally biased region" description="Basic residues" evidence="1">
    <location>
        <begin position="52"/>
        <end position="63"/>
    </location>
</feature>
<evidence type="ECO:0000313" key="3">
    <source>
        <dbReference type="EMBL" id="TFY51738.1"/>
    </source>
</evidence>
<evidence type="ECO:0000256" key="2">
    <source>
        <dbReference type="SAM" id="SignalP"/>
    </source>
</evidence>
<organism evidence="3 4">
    <name type="scientific">Rhodofomes roseus</name>
    <dbReference type="NCBI Taxonomy" id="34475"/>
    <lineage>
        <taxon>Eukaryota</taxon>
        <taxon>Fungi</taxon>
        <taxon>Dikarya</taxon>
        <taxon>Basidiomycota</taxon>
        <taxon>Agaricomycotina</taxon>
        <taxon>Agaricomycetes</taxon>
        <taxon>Polyporales</taxon>
        <taxon>Rhodofomes</taxon>
    </lineage>
</organism>
<reference evidence="3 4" key="1">
    <citation type="submission" date="2019-01" db="EMBL/GenBank/DDBJ databases">
        <title>Genome sequencing of the rare red list fungi Fomitopsis rosea.</title>
        <authorList>
            <person name="Buettner E."/>
            <person name="Kellner H."/>
        </authorList>
    </citation>
    <scope>NUCLEOTIDE SEQUENCE [LARGE SCALE GENOMIC DNA]</scope>
    <source>
        <strain evidence="3 4">DSM 105464</strain>
    </source>
</reference>
<feature type="region of interest" description="Disordered" evidence="1">
    <location>
        <begin position="38"/>
        <end position="70"/>
    </location>
</feature>
<accession>A0A4Y9XPP3</accession>
<sequence>MRPSTFAALVALAGAIAPTIAHPVDYLYTRGDSELLEARNPWEPPRPPTPHPRPRPRPGPKLRRSTDFDDAELLARMDLSEWDELD</sequence>
<keyword evidence="2" id="KW-0732">Signal</keyword>
<gene>
    <name evidence="3" type="ORF">EVJ58_g10409</name>
</gene>
<protein>
    <submittedName>
        <fullName evidence="3">Uncharacterized protein</fullName>
    </submittedName>
</protein>
<dbReference type="EMBL" id="SEKV01001116">
    <property type="protein sequence ID" value="TFY51738.1"/>
    <property type="molecule type" value="Genomic_DNA"/>
</dbReference>
<comment type="caution">
    <text evidence="3">The sequence shown here is derived from an EMBL/GenBank/DDBJ whole genome shotgun (WGS) entry which is preliminary data.</text>
</comment>
<feature type="signal peptide" evidence="2">
    <location>
        <begin position="1"/>
        <end position="21"/>
    </location>
</feature>
<proteinExistence type="predicted"/>